<dbReference type="AlphaFoldDB" id="B9RZQ1"/>
<gene>
    <name evidence="1" type="ORF">RCOM_1000490</name>
</gene>
<evidence type="ECO:0000313" key="2">
    <source>
        <dbReference type="Proteomes" id="UP000008311"/>
    </source>
</evidence>
<dbReference type="Proteomes" id="UP000008311">
    <property type="component" value="Unassembled WGS sequence"/>
</dbReference>
<keyword evidence="2" id="KW-1185">Reference proteome</keyword>
<dbReference type="STRING" id="3988.B9RZQ1"/>
<dbReference type="EMBL" id="EQ973835">
    <property type="protein sequence ID" value="EEF43084.1"/>
    <property type="molecule type" value="Genomic_DNA"/>
</dbReference>
<protein>
    <submittedName>
        <fullName evidence="1">Uncharacterized protein</fullName>
    </submittedName>
</protein>
<organism evidence="1 2">
    <name type="scientific">Ricinus communis</name>
    <name type="common">Castor bean</name>
    <dbReference type="NCBI Taxonomy" id="3988"/>
    <lineage>
        <taxon>Eukaryota</taxon>
        <taxon>Viridiplantae</taxon>
        <taxon>Streptophyta</taxon>
        <taxon>Embryophyta</taxon>
        <taxon>Tracheophyta</taxon>
        <taxon>Spermatophyta</taxon>
        <taxon>Magnoliopsida</taxon>
        <taxon>eudicotyledons</taxon>
        <taxon>Gunneridae</taxon>
        <taxon>Pentapetalae</taxon>
        <taxon>rosids</taxon>
        <taxon>fabids</taxon>
        <taxon>Malpighiales</taxon>
        <taxon>Euphorbiaceae</taxon>
        <taxon>Acalyphoideae</taxon>
        <taxon>Acalypheae</taxon>
        <taxon>Ricinus</taxon>
    </lineage>
</organism>
<reference evidence="2" key="1">
    <citation type="journal article" date="2010" name="Nat. Biotechnol.">
        <title>Draft genome sequence of the oilseed species Ricinus communis.</title>
        <authorList>
            <person name="Chan A.P."/>
            <person name="Crabtree J."/>
            <person name="Zhao Q."/>
            <person name="Lorenzi H."/>
            <person name="Orvis J."/>
            <person name="Puiu D."/>
            <person name="Melake-Berhan A."/>
            <person name="Jones K.M."/>
            <person name="Redman J."/>
            <person name="Chen G."/>
            <person name="Cahoon E.B."/>
            <person name="Gedil M."/>
            <person name="Stanke M."/>
            <person name="Haas B.J."/>
            <person name="Wortman J.R."/>
            <person name="Fraser-Liggett C.M."/>
            <person name="Ravel J."/>
            <person name="Rabinowicz P.D."/>
        </authorList>
    </citation>
    <scope>NUCLEOTIDE SEQUENCE [LARGE SCALE GENOMIC DNA]</scope>
    <source>
        <strain evidence="2">cv. Hale</strain>
    </source>
</reference>
<evidence type="ECO:0000313" key="1">
    <source>
        <dbReference type="EMBL" id="EEF43084.1"/>
    </source>
</evidence>
<sequence>MGKGLKNKKPFTLQVDEHFFHNRYSDAFSIDHLNESELYDALNTIDLITPQRSTLKDNNDNNNFWPYDSSISLDQTIGQSQSEPKGRDCCGGDGVMSSKDLLVSSFKISHKRRISKRTNRRKRSIVAYGSVDSFNNIAGFADVDSFGTYDGAAAVAGSGAGAGAEDDSSLFVDSYSWEF</sequence>
<name>B9RZQ1_RICCO</name>
<accession>B9RZQ1</accession>
<dbReference type="InParanoid" id="B9RZQ1"/>
<proteinExistence type="predicted"/>